<feature type="binding site" evidence="7">
    <location>
        <position position="115"/>
    </location>
    <ligand>
        <name>Zn(2+)</name>
        <dbReference type="ChEBI" id="CHEBI:29105"/>
        <note>catalytic</note>
    </ligand>
</feature>
<evidence type="ECO:0000256" key="5">
    <source>
        <dbReference type="ARBA" id="ARBA00022801"/>
    </source>
</evidence>
<dbReference type="EC" id="3.1.-.-" evidence="7"/>
<comment type="function">
    <text evidence="7">Single strand-specific metallo-endoribonuclease involved in late-stage 70S ribosome quality control and in maturation of the 3' terminus of the 16S rRNA.</text>
</comment>
<evidence type="ECO:0000313" key="8">
    <source>
        <dbReference type="EMBL" id="PJA46290.1"/>
    </source>
</evidence>
<keyword evidence="7" id="KW-0690">Ribosome biogenesis</keyword>
<dbReference type="GO" id="GO:0006364">
    <property type="term" value="P:rRNA processing"/>
    <property type="evidence" value="ECO:0007669"/>
    <property type="project" value="UniProtKB-UniRule"/>
</dbReference>
<feature type="binding site" evidence="7">
    <location>
        <position position="111"/>
    </location>
    <ligand>
        <name>Zn(2+)</name>
        <dbReference type="ChEBI" id="CHEBI:29105"/>
        <note>catalytic</note>
    </ligand>
</feature>
<keyword evidence="7" id="KW-0963">Cytoplasm</keyword>
<evidence type="ECO:0000256" key="6">
    <source>
        <dbReference type="ARBA" id="ARBA00022833"/>
    </source>
</evidence>
<proteinExistence type="inferred from homology"/>
<dbReference type="SUPFAM" id="SSF55486">
    <property type="entry name" value="Metalloproteases ('zincins'), catalytic domain"/>
    <property type="match status" value="1"/>
</dbReference>
<dbReference type="GO" id="GO:0004222">
    <property type="term" value="F:metalloendopeptidase activity"/>
    <property type="evidence" value="ECO:0007669"/>
    <property type="project" value="InterPro"/>
</dbReference>
<dbReference type="InterPro" id="IPR023091">
    <property type="entry name" value="MetalPrtase_cat_dom_sf_prd"/>
</dbReference>
<comment type="subcellular location">
    <subcellularLocation>
        <location evidence="7">Cytoplasm</location>
    </subcellularLocation>
</comment>
<evidence type="ECO:0000256" key="7">
    <source>
        <dbReference type="HAMAP-Rule" id="MF_00009"/>
    </source>
</evidence>
<keyword evidence="4 7" id="KW-0255">Endonuclease</keyword>
<evidence type="ECO:0000313" key="9">
    <source>
        <dbReference type="Proteomes" id="UP000231263"/>
    </source>
</evidence>
<comment type="cofactor">
    <cofactor evidence="7">
        <name>Zn(2+)</name>
        <dbReference type="ChEBI" id="CHEBI:29105"/>
    </cofactor>
    <text evidence="7">Binds 1 zinc ion.</text>
</comment>
<dbReference type="Pfam" id="PF02130">
    <property type="entry name" value="YbeY"/>
    <property type="match status" value="1"/>
</dbReference>
<dbReference type="AlphaFoldDB" id="A0A2M7XEI3"/>
<evidence type="ECO:0000256" key="3">
    <source>
        <dbReference type="ARBA" id="ARBA00022723"/>
    </source>
</evidence>
<dbReference type="HAMAP" id="MF_00009">
    <property type="entry name" value="Endoribonucl_YbeY"/>
    <property type="match status" value="1"/>
</dbReference>
<dbReference type="PANTHER" id="PTHR46986:SF1">
    <property type="entry name" value="ENDORIBONUCLEASE YBEY, CHLOROPLASTIC"/>
    <property type="match status" value="1"/>
</dbReference>
<comment type="caution">
    <text evidence="8">The sequence shown here is derived from an EMBL/GenBank/DDBJ whole genome shotgun (WGS) entry which is preliminary data.</text>
</comment>
<evidence type="ECO:0000256" key="4">
    <source>
        <dbReference type="ARBA" id="ARBA00022759"/>
    </source>
</evidence>
<dbReference type="NCBIfam" id="TIGR00043">
    <property type="entry name" value="rRNA maturation RNase YbeY"/>
    <property type="match status" value="1"/>
</dbReference>
<dbReference type="GO" id="GO:0008270">
    <property type="term" value="F:zinc ion binding"/>
    <property type="evidence" value="ECO:0007669"/>
    <property type="project" value="UniProtKB-UniRule"/>
</dbReference>
<dbReference type="PANTHER" id="PTHR46986">
    <property type="entry name" value="ENDORIBONUCLEASE YBEY, CHLOROPLASTIC"/>
    <property type="match status" value="1"/>
</dbReference>
<comment type="similarity">
    <text evidence="1 7">Belongs to the endoribonuclease YbeY family.</text>
</comment>
<name>A0A2M7XEI3_9BACT</name>
<keyword evidence="6 7" id="KW-0862">Zinc</keyword>
<feature type="binding site" evidence="7">
    <location>
        <position position="121"/>
    </location>
    <ligand>
        <name>Zn(2+)</name>
        <dbReference type="ChEBI" id="CHEBI:29105"/>
        <note>catalytic</note>
    </ligand>
</feature>
<accession>A0A2M7XEI3</accession>
<evidence type="ECO:0000256" key="2">
    <source>
        <dbReference type="ARBA" id="ARBA00022722"/>
    </source>
</evidence>
<dbReference type="GO" id="GO:0005737">
    <property type="term" value="C:cytoplasm"/>
    <property type="evidence" value="ECO:0007669"/>
    <property type="project" value="UniProtKB-SubCell"/>
</dbReference>
<sequence length="142" mass="15976">MINLEVNQKLIPQNERLSESLILAVAEKVSALTPNAPSGEMGLAFVYDEEIQRLNRMYRNKDAVTDVLSWSYFEEDPGSETLGDIVISYDQAKRQSNDGDVELEVVDLIVHGMLHVLGYDHELPEEAGEMFPLQDKIVAEIL</sequence>
<keyword evidence="5 7" id="KW-0378">Hydrolase</keyword>
<keyword evidence="7" id="KW-0698">rRNA processing</keyword>
<dbReference type="GO" id="GO:0004521">
    <property type="term" value="F:RNA endonuclease activity"/>
    <property type="evidence" value="ECO:0007669"/>
    <property type="project" value="UniProtKB-UniRule"/>
</dbReference>
<dbReference type="InterPro" id="IPR002036">
    <property type="entry name" value="YbeY"/>
</dbReference>
<reference evidence="9" key="1">
    <citation type="submission" date="2017-09" db="EMBL/GenBank/DDBJ databases">
        <title>Depth-based differentiation of microbial function through sediment-hosted aquifers and enrichment of novel symbionts in the deep terrestrial subsurface.</title>
        <authorList>
            <person name="Probst A.J."/>
            <person name="Ladd B."/>
            <person name="Jarett J.K."/>
            <person name="Geller-Mcgrath D.E."/>
            <person name="Sieber C.M.K."/>
            <person name="Emerson J.B."/>
            <person name="Anantharaman K."/>
            <person name="Thomas B.C."/>
            <person name="Malmstrom R."/>
            <person name="Stieglmeier M."/>
            <person name="Klingl A."/>
            <person name="Woyke T."/>
            <person name="Ryan C.M."/>
            <person name="Banfield J.F."/>
        </authorList>
    </citation>
    <scope>NUCLEOTIDE SEQUENCE [LARGE SCALE GENOMIC DNA]</scope>
</reference>
<organism evidence="8 9">
    <name type="scientific">Candidatus Uhrbacteria bacterium CG_4_9_14_3_um_filter_41_35</name>
    <dbReference type="NCBI Taxonomy" id="1975034"/>
    <lineage>
        <taxon>Bacteria</taxon>
        <taxon>Candidatus Uhriibacteriota</taxon>
    </lineage>
</organism>
<protein>
    <recommendedName>
        <fullName evidence="7">Endoribonuclease YbeY</fullName>
        <ecNumber evidence="7">3.1.-.-</ecNumber>
    </recommendedName>
</protein>
<dbReference type="EMBL" id="PFWT01000011">
    <property type="protein sequence ID" value="PJA46290.1"/>
    <property type="molecule type" value="Genomic_DNA"/>
</dbReference>
<dbReference type="Proteomes" id="UP000231263">
    <property type="component" value="Unassembled WGS sequence"/>
</dbReference>
<keyword evidence="3 7" id="KW-0479">Metal-binding</keyword>
<dbReference type="Gene3D" id="3.40.390.30">
    <property type="entry name" value="Metalloproteases ('zincins'), catalytic domain"/>
    <property type="match status" value="1"/>
</dbReference>
<gene>
    <name evidence="7 8" type="primary">ybeY</name>
    <name evidence="8" type="ORF">CO173_03190</name>
</gene>
<evidence type="ECO:0000256" key="1">
    <source>
        <dbReference type="ARBA" id="ARBA00010875"/>
    </source>
</evidence>
<keyword evidence="2 7" id="KW-0540">Nuclease</keyword>